<evidence type="ECO:0000313" key="1">
    <source>
        <dbReference type="EMBL" id="KAK3287318.1"/>
    </source>
</evidence>
<keyword evidence="2" id="KW-1185">Reference proteome</keyword>
<dbReference type="EMBL" id="LGRX02000906">
    <property type="protein sequence ID" value="KAK3287318.1"/>
    <property type="molecule type" value="Genomic_DNA"/>
</dbReference>
<sequence>MAEVWALETSFGAGHVGGERAGQVLPYPVDDGEGGGAVFTDNASAHEYSLHLERWKKVEGCSGAPPPCNWGTMPSILLASAGHHHHNLEQRQQQWPELIVLGLVHPALGLQRGRRRLMARWCYARRGLSCHGDISSSVMRQYNKTIACAQNDWHLPLGGQTEGKAKNLKEAVGLAYEGVVEFDTRVFRCVTLLGHNVETGTAHVLCCRESPSAKPAYYIFEDSSRPPEGATLQFTDDYLQNERRKFTGLTYVTQERSMGGKEFFAFSCFCAGFFGLLISWRCKDCFANTPHDLKGYTGEATHNTFSIPFKDESKDVYQMPRKYSPGEQEIIDIHCKELLEYGLIEPALPNTAGTPAMSW</sequence>
<organism evidence="1 2">
    <name type="scientific">Cymbomonas tetramitiformis</name>
    <dbReference type="NCBI Taxonomy" id="36881"/>
    <lineage>
        <taxon>Eukaryota</taxon>
        <taxon>Viridiplantae</taxon>
        <taxon>Chlorophyta</taxon>
        <taxon>Pyramimonadophyceae</taxon>
        <taxon>Pyramimonadales</taxon>
        <taxon>Pyramimonadaceae</taxon>
        <taxon>Cymbomonas</taxon>
    </lineage>
</organism>
<evidence type="ECO:0000313" key="2">
    <source>
        <dbReference type="Proteomes" id="UP001190700"/>
    </source>
</evidence>
<dbReference type="Proteomes" id="UP001190700">
    <property type="component" value="Unassembled WGS sequence"/>
</dbReference>
<gene>
    <name evidence="1" type="ORF">CYMTET_5165</name>
</gene>
<comment type="caution">
    <text evidence="1">The sequence shown here is derived from an EMBL/GenBank/DDBJ whole genome shotgun (WGS) entry which is preliminary data.</text>
</comment>
<dbReference type="AlphaFoldDB" id="A0AAE0GZX9"/>
<protein>
    <submittedName>
        <fullName evidence="1">Uncharacterized protein</fullName>
    </submittedName>
</protein>
<reference evidence="1 2" key="1">
    <citation type="journal article" date="2015" name="Genome Biol. Evol.">
        <title>Comparative Genomics of a Bacterivorous Green Alga Reveals Evolutionary Causalities and Consequences of Phago-Mixotrophic Mode of Nutrition.</title>
        <authorList>
            <person name="Burns J.A."/>
            <person name="Paasch A."/>
            <person name="Narechania A."/>
            <person name="Kim E."/>
        </authorList>
    </citation>
    <scope>NUCLEOTIDE SEQUENCE [LARGE SCALE GENOMIC DNA]</scope>
    <source>
        <strain evidence="1 2">PLY_AMNH</strain>
    </source>
</reference>
<accession>A0AAE0GZX9</accession>
<proteinExistence type="predicted"/>
<name>A0AAE0GZX9_9CHLO</name>